<evidence type="ECO:0000313" key="3">
    <source>
        <dbReference type="Proteomes" id="UP000034753"/>
    </source>
</evidence>
<dbReference type="AlphaFoldDB" id="A0A0G0WFA4"/>
<dbReference type="EMBL" id="LCBN01000068">
    <property type="protein sequence ID" value="KKS11654.1"/>
    <property type="molecule type" value="Genomic_DNA"/>
</dbReference>
<comment type="caution">
    <text evidence="2">The sequence shown here is derived from an EMBL/GenBank/DDBJ whole genome shotgun (WGS) entry which is preliminary data.</text>
</comment>
<evidence type="ECO:0000313" key="2">
    <source>
        <dbReference type="EMBL" id="KKS11654.1"/>
    </source>
</evidence>
<keyword evidence="1" id="KW-0472">Membrane</keyword>
<keyword evidence="1" id="KW-1133">Transmembrane helix</keyword>
<accession>A0A0G0WFA4</accession>
<keyword evidence="1" id="KW-0812">Transmembrane</keyword>
<dbReference type="Proteomes" id="UP000034753">
    <property type="component" value="Unassembled WGS sequence"/>
</dbReference>
<evidence type="ECO:0000256" key="1">
    <source>
        <dbReference type="SAM" id="Phobius"/>
    </source>
</evidence>
<gene>
    <name evidence="2" type="ORF">UU67_C0068G0001</name>
</gene>
<organism evidence="2 3">
    <name type="scientific">Candidatus Daviesbacteria bacterium GW2011_GWB1_41_5</name>
    <dbReference type="NCBI Taxonomy" id="1618429"/>
    <lineage>
        <taxon>Bacteria</taxon>
        <taxon>Candidatus Daviesiibacteriota</taxon>
    </lineage>
</organism>
<proteinExistence type="predicted"/>
<feature type="transmembrane region" description="Helical" evidence="1">
    <location>
        <begin position="12"/>
        <end position="32"/>
    </location>
</feature>
<name>A0A0G0WFA4_9BACT</name>
<sequence length="209" mass="23968">MMETINSIFVIIRQHPAGSSVVITAIVAWIIYRLGIWHTRGSILNAIQAELDEGIQYWLRTDWPDSRSQEIREDKELLRKIVFKIESVAIDNSIATGGSLFTNPELIKALISAKQALSNFNQGVDLHHDFLSNAEVWDSIKPEIKKRVEDLLVVVHKLIGGEHDGQARTAYLSLRKELEKEKKSKVLPFIWLLTGLNFFRLKQFICKYL</sequence>
<reference evidence="2 3" key="1">
    <citation type="journal article" date="2015" name="Nature">
        <title>rRNA introns, odd ribosomes, and small enigmatic genomes across a large radiation of phyla.</title>
        <authorList>
            <person name="Brown C.T."/>
            <person name="Hug L.A."/>
            <person name="Thomas B.C."/>
            <person name="Sharon I."/>
            <person name="Castelle C.J."/>
            <person name="Singh A."/>
            <person name="Wilkins M.J."/>
            <person name="Williams K.H."/>
            <person name="Banfield J.F."/>
        </authorList>
    </citation>
    <scope>NUCLEOTIDE SEQUENCE [LARGE SCALE GENOMIC DNA]</scope>
</reference>
<protein>
    <submittedName>
        <fullName evidence="2">Uncharacterized protein</fullName>
    </submittedName>
</protein>